<gene>
    <name evidence="11" type="ORF">B1B_14897</name>
</gene>
<dbReference type="GO" id="GO:0016779">
    <property type="term" value="F:nucleotidyltransferase activity"/>
    <property type="evidence" value="ECO:0007669"/>
    <property type="project" value="UniProtKB-KW"/>
</dbReference>
<comment type="caution">
    <text evidence="11">The sequence shown here is derived from an EMBL/GenBank/DDBJ whole genome shotgun (WGS) entry which is preliminary data.</text>
</comment>
<evidence type="ECO:0000256" key="3">
    <source>
        <dbReference type="ARBA" id="ARBA00022694"/>
    </source>
</evidence>
<feature type="non-terminal residue" evidence="11">
    <location>
        <position position="165"/>
    </location>
</feature>
<dbReference type="Pfam" id="PF12627">
    <property type="entry name" value="PolyA_pol_RNAbd"/>
    <property type="match status" value="1"/>
</dbReference>
<keyword evidence="2 11" id="KW-0808">Transferase</keyword>
<dbReference type="Gene3D" id="3.30.460.10">
    <property type="entry name" value="Beta Polymerase, domain 2"/>
    <property type="match status" value="1"/>
</dbReference>
<keyword evidence="7" id="KW-0460">Magnesium</keyword>
<evidence type="ECO:0000313" key="11">
    <source>
        <dbReference type="EMBL" id="EQD40504.1"/>
    </source>
</evidence>
<evidence type="ECO:0000256" key="2">
    <source>
        <dbReference type="ARBA" id="ARBA00022679"/>
    </source>
</evidence>
<reference evidence="11" key="2">
    <citation type="journal article" date="2014" name="ISME J.">
        <title>Microbial stratification in low pH oxic and suboxic macroscopic growths along an acid mine drainage.</title>
        <authorList>
            <person name="Mendez-Garcia C."/>
            <person name="Mesa V."/>
            <person name="Sprenger R.R."/>
            <person name="Richter M."/>
            <person name="Diez M.S."/>
            <person name="Solano J."/>
            <person name="Bargiela R."/>
            <person name="Golyshina O.V."/>
            <person name="Manteca A."/>
            <person name="Ramos J.L."/>
            <person name="Gallego J.R."/>
            <person name="Llorente I."/>
            <person name="Martins Dos Santos V.A."/>
            <person name="Jensen O.N."/>
            <person name="Pelaez A.I."/>
            <person name="Sanchez J."/>
            <person name="Ferrer M."/>
        </authorList>
    </citation>
    <scope>NUCLEOTIDE SEQUENCE</scope>
</reference>
<evidence type="ECO:0000256" key="6">
    <source>
        <dbReference type="ARBA" id="ARBA00022741"/>
    </source>
</evidence>
<organism evidence="11">
    <name type="scientific">mine drainage metagenome</name>
    <dbReference type="NCBI Taxonomy" id="410659"/>
    <lineage>
        <taxon>unclassified sequences</taxon>
        <taxon>metagenomes</taxon>
        <taxon>ecological metagenomes</taxon>
    </lineage>
</organism>
<dbReference type="PANTHER" id="PTHR47545">
    <property type="entry name" value="MULTIFUNCTIONAL CCA PROTEIN"/>
    <property type="match status" value="1"/>
</dbReference>
<dbReference type="Gene3D" id="1.10.3090.10">
    <property type="entry name" value="cca-adding enzyme, domain 2"/>
    <property type="match status" value="1"/>
</dbReference>
<dbReference type="SUPFAM" id="SSF81891">
    <property type="entry name" value="Poly A polymerase C-terminal region-like"/>
    <property type="match status" value="1"/>
</dbReference>
<keyword evidence="8" id="KW-0694">RNA-binding</keyword>
<dbReference type="InterPro" id="IPR050124">
    <property type="entry name" value="tRNA_CCA-adding_enzyme"/>
</dbReference>
<dbReference type="GO" id="GO:0000166">
    <property type="term" value="F:nucleotide binding"/>
    <property type="evidence" value="ECO:0007669"/>
    <property type="project" value="UniProtKB-KW"/>
</dbReference>
<evidence type="ECO:0000256" key="4">
    <source>
        <dbReference type="ARBA" id="ARBA00022695"/>
    </source>
</evidence>
<dbReference type="AlphaFoldDB" id="T1AHL8"/>
<dbReference type="InterPro" id="IPR032828">
    <property type="entry name" value="PolyA_RNA-bd"/>
</dbReference>
<protein>
    <submittedName>
        <fullName evidence="11">tRNA nucleotidyltransferase</fullName>
    </submittedName>
</protein>
<accession>T1AHL8</accession>
<dbReference type="GO" id="GO:0008033">
    <property type="term" value="P:tRNA processing"/>
    <property type="evidence" value="ECO:0007669"/>
    <property type="project" value="UniProtKB-KW"/>
</dbReference>
<evidence type="ECO:0000256" key="5">
    <source>
        <dbReference type="ARBA" id="ARBA00022723"/>
    </source>
</evidence>
<evidence type="ECO:0000259" key="10">
    <source>
        <dbReference type="Pfam" id="PF12627"/>
    </source>
</evidence>
<keyword evidence="4" id="KW-0548">Nucleotidyltransferase</keyword>
<dbReference type="InterPro" id="IPR043519">
    <property type="entry name" value="NT_sf"/>
</dbReference>
<feature type="non-terminal residue" evidence="11">
    <location>
        <position position="1"/>
    </location>
</feature>
<dbReference type="Pfam" id="PF01743">
    <property type="entry name" value="PolyA_pol"/>
    <property type="match status" value="1"/>
</dbReference>
<dbReference type="EMBL" id="AUZY01009899">
    <property type="protein sequence ID" value="EQD40504.1"/>
    <property type="molecule type" value="Genomic_DNA"/>
</dbReference>
<dbReference type="SUPFAM" id="SSF81301">
    <property type="entry name" value="Nucleotidyltransferase"/>
    <property type="match status" value="1"/>
</dbReference>
<feature type="domain" description="Poly A polymerase head" evidence="9">
    <location>
        <begin position="9"/>
        <end position="42"/>
    </location>
</feature>
<proteinExistence type="predicted"/>
<evidence type="ECO:0000259" key="9">
    <source>
        <dbReference type="Pfam" id="PF01743"/>
    </source>
</evidence>
<reference evidence="11" key="1">
    <citation type="submission" date="2013-08" db="EMBL/GenBank/DDBJ databases">
        <authorList>
            <person name="Mendez C."/>
            <person name="Richter M."/>
            <person name="Ferrer M."/>
            <person name="Sanchez J."/>
        </authorList>
    </citation>
    <scope>NUCLEOTIDE SEQUENCE</scope>
</reference>
<sequence>GTDGGGRDQRDFTINTLLLDSTGMVIDPTGRGLDDIRSQRLRTPLDPLLTFDEDPLRMFRAARFASQLGFTPEPGVEAAMAQAAARIEIVSRERIRDELVKLLLGTRPSLGLQLLLGTGLLAEAIPALALLSGVEQGGYHPDDVFEHTAMAVDLAPPQKLVRLAV</sequence>
<feature type="domain" description="tRNA nucleotidyltransferase/poly(A) polymerase RNA and SrmB- binding" evidence="10">
    <location>
        <begin position="69"/>
        <end position="129"/>
    </location>
</feature>
<keyword evidence="5" id="KW-0479">Metal-binding</keyword>
<dbReference type="GO" id="GO:0046872">
    <property type="term" value="F:metal ion binding"/>
    <property type="evidence" value="ECO:0007669"/>
    <property type="project" value="UniProtKB-KW"/>
</dbReference>
<comment type="cofactor">
    <cofactor evidence="1">
        <name>Mg(2+)</name>
        <dbReference type="ChEBI" id="CHEBI:18420"/>
    </cofactor>
</comment>
<name>T1AHL8_9ZZZZ</name>
<evidence type="ECO:0000256" key="1">
    <source>
        <dbReference type="ARBA" id="ARBA00001946"/>
    </source>
</evidence>
<dbReference type="GO" id="GO:0003723">
    <property type="term" value="F:RNA binding"/>
    <property type="evidence" value="ECO:0007669"/>
    <property type="project" value="UniProtKB-KW"/>
</dbReference>
<dbReference type="InterPro" id="IPR002646">
    <property type="entry name" value="PolA_pol_head_dom"/>
</dbReference>
<evidence type="ECO:0000256" key="7">
    <source>
        <dbReference type="ARBA" id="ARBA00022842"/>
    </source>
</evidence>
<evidence type="ECO:0000256" key="8">
    <source>
        <dbReference type="ARBA" id="ARBA00022884"/>
    </source>
</evidence>
<keyword evidence="3" id="KW-0819">tRNA processing</keyword>
<keyword evidence="6" id="KW-0547">Nucleotide-binding</keyword>